<reference evidence="1 2" key="1">
    <citation type="journal article" date="2018" name="Arch. Microbiol.">
        <title>New insights into the metabolic potential of the phototrophic purple bacterium Rhodopila globiformis DSM 161(T) from its draft genome sequence and evidence for a vanadium-dependent nitrogenase.</title>
        <authorList>
            <person name="Imhoff J.F."/>
            <person name="Rahn T."/>
            <person name="Kunzel S."/>
            <person name="Neulinger S.C."/>
        </authorList>
    </citation>
    <scope>NUCLEOTIDE SEQUENCE [LARGE SCALE GENOMIC DNA]</scope>
    <source>
        <strain evidence="1 2">DSM 16996</strain>
    </source>
</reference>
<name>A0A2S6MVU3_9HYPH</name>
<comment type="caution">
    <text evidence="1">The sequence shown here is derived from an EMBL/GenBank/DDBJ whole genome shotgun (WGS) entry which is preliminary data.</text>
</comment>
<evidence type="ECO:0000313" key="2">
    <source>
        <dbReference type="Proteomes" id="UP000239089"/>
    </source>
</evidence>
<proteinExistence type="predicted"/>
<accession>A0A2S6MVU3</accession>
<dbReference type="AlphaFoldDB" id="A0A2S6MVU3"/>
<organism evidence="1 2">
    <name type="scientific">Rhodoblastus sphagnicola</name>
    <dbReference type="NCBI Taxonomy" id="333368"/>
    <lineage>
        <taxon>Bacteria</taxon>
        <taxon>Pseudomonadati</taxon>
        <taxon>Pseudomonadota</taxon>
        <taxon>Alphaproteobacteria</taxon>
        <taxon>Hyphomicrobiales</taxon>
        <taxon>Rhodoblastaceae</taxon>
        <taxon>Rhodoblastus</taxon>
    </lineage>
</organism>
<gene>
    <name evidence="1" type="ORF">CCR94_22945</name>
</gene>
<dbReference type="Proteomes" id="UP000239089">
    <property type="component" value="Unassembled WGS sequence"/>
</dbReference>
<keyword evidence="2" id="KW-1185">Reference proteome</keyword>
<evidence type="ECO:0000313" key="1">
    <source>
        <dbReference type="EMBL" id="PPQ26481.1"/>
    </source>
</evidence>
<protein>
    <submittedName>
        <fullName evidence="1">Uncharacterized protein</fullName>
    </submittedName>
</protein>
<dbReference type="EMBL" id="NHSJ01000134">
    <property type="protein sequence ID" value="PPQ26481.1"/>
    <property type="molecule type" value="Genomic_DNA"/>
</dbReference>
<sequence>MRVLAVLAEAAPQLPSPLAGEGGAIGRLETPVLRRAMAPDEGAPPRDEPLIRLAAAAASHLLPQGEKADRGQGLFCP</sequence>